<proteinExistence type="predicted"/>
<evidence type="ECO:0000313" key="3">
    <source>
        <dbReference type="Proteomes" id="UP001458880"/>
    </source>
</evidence>
<comment type="caution">
    <text evidence="2">The sequence shown here is derived from an EMBL/GenBank/DDBJ whole genome shotgun (WGS) entry which is preliminary data.</text>
</comment>
<gene>
    <name evidence="2" type="ORF">QE152_g34331</name>
</gene>
<feature type="compositionally biased region" description="Basic and acidic residues" evidence="1">
    <location>
        <begin position="42"/>
        <end position="52"/>
    </location>
</feature>
<evidence type="ECO:0000313" key="2">
    <source>
        <dbReference type="EMBL" id="KAK9693258.1"/>
    </source>
</evidence>
<feature type="region of interest" description="Disordered" evidence="1">
    <location>
        <begin position="35"/>
        <end position="94"/>
    </location>
</feature>
<reference evidence="2 3" key="1">
    <citation type="journal article" date="2024" name="BMC Genomics">
        <title>De novo assembly and annotation of Popillia japonica's genome with initial clues to its potential as an invasive pest.</title>
        <authorList>
            <person name="Cucini C."/>
            <person name="Boschi S."/>
            <person name="Funari R."/>
            <person name="Cardaioli E."/>
            <person name="Iannotti N."/>
            <person name="Marturano G."/>
            <person name="Paoli F."/>
            <person name="Bruttini M."/>
            <person name="Carapelli A."/>
            <person name="Frati F."/>
            <person name="Nardi F."/>
        </authorList>
    </citation>
    <scope>NUCLEOTIDE SEQUENCE [LARGE SCALE GENOMIC DNA]</scope>
    <source>
        <strain evidence="2">DMR45628</strain>
    </source>
</reference>
<organism evidence="2 3">
    <name type="scientific">Popillia japonica</name>
    <name type="common">Japanese beetle</name>
    <dbReference type="NCBI Taxonomy" id="7064"/>
    <lineage>
        <taxon>Eukaryota</taxon>
        <taxon>Metazoa</taxon>
        <taxon>Ecdysozoa</taxon>
        <taxon>Arthropoda</taxon>
        <taxon>Hexapoda</taxon>
        <taxon>Insecta</taxon>
        <taxon>Pterygota</taxon>
        <taxon>Neoptera</taxon>
        <taxon>Endopterygota</taxon>
        <taxon>Coleoptera</taxon>
        <taxon>Polyphaga</taxon>
        <taxon>Scarabaeiformia</taxon>
        <taxon>Scarabaeidae</taxon>
        <taxon>Rutelinae</taxon>
        <taxon>Popillia</taxon>
    </lineage>
</organism>
<sequence>MTKEIQVRIKLKTTEIILSQNQPSVLHEAKEVNIQETEYHDEENPSKNKTEEFITASVSGGSRDCDDSDEEDEASFEKSLGSTPENWEKRKCPF</sequence>
<name>A0AAW1IU08_POPJA</name>
<dbReference type="AlphaFoldDB" id="A0AAW1IU08"/>
<dbReference type="Proteomes" id="UP001458880">
    <property type="component" value="Unassembled WGS sequence"/>
</dbReference>
<dbReference type="EMBL" id="JASPKY010000547">
    <property type="protein sequence ID" value="KAK9693258.1"/>
    <property type="molecule type" value="Genomic_DNA"/>
</dbReference>
<accession>A0AAW1IU08</accession>
<protein>
    <submittedName>
        <fullName evidence="2">Uncharacterized protein</fullName>
    </submittedName>
</protein>
<keyword evidence="3" id="KW-1185">Reference proteome</keyword>
<evidence type="ECO:0000256" key="1">
    <source>
        <dbReference type="SAM" id="MobiDB-lite"/>
    </source>
</evidence>